<keyword evidence="5 7" id="KW-0687">Ribonucleoprotein</keyword>
<dbReference type="GO" id="GO:0003735">
    <property type="term" value="F:structural constituent of ribosome"/>
    <property type="evidence" value="ECO:0007669"/>
    <property type="project" value="InterPro"/>
</dbReference>
<feature type="region of interest" description="Disordered" evidence="8">
    <location>
        <begin position="1"/>
        <end position="28"/>
    </location>
</feature>
<proteinExistence type="inferred from homology"/>
<evidence type="ECO:0000256" key="7">
    <source>
        <dbReference type="HAMAP-Rule" id="MF_01337"/>
    </source>
</evidence>
<dbReference type="Gene3D" id="3.30.420.100">
    <property type="match status" value="1"/>
</dbReference>
<feature type="compositionally biased region" description="Basic residues" evidence="8">
    <location>
        <begin position="1"/>
        <end position="21"/>
    </location>
</feature>
<dbReference type="GO" id="GO:0022625">
    <property type="term" value="C:cytosolic large ribosomal subunit"/>
    <property type="evidence" value="ECO:0007669"/>
    <property type="project" value="TreeGrafter"/>
</dbReference>
<dbReference type="PANTHER" id="PTHR12899:SF3">
    <property type="entry name" value="LARGE RIBOSOMAL SUBUNIT PROTEIN UL18M"/>
    <property type="match status" value="1"/>
</dbReference>
<dbReference type="FunFam" id="3.30.420.100:FF:000001">
    <property type="entry name" value="50S ribosomal protein L18"/>
    <property type="match status" value="1"/>
</dbReference>
<dbReference type="GO" id="GO:0006412">
    <property type="term" value="P:translation"/>
    <property type="evidence" value="ECO:0007669"/>
    <property type="project" value="UniProtKB-UniRule"/>
</dbReference>
<evidence type="ECO:0000256" key="4">
    <source>
        <dbReference type="ARBA" id="ARBA00022980"/>
    </source>
</evidence>
<dbReference type="NCBIfam" id="TIGR00060">
    <property type="entry name" value="L18_bact"/>
    <property type="match status" value="1"/>
</dbReference>
<keyword evidence="3 7" id="KW-0694">RNA-binding</keyword>
<evidence type="ECO:0000256" key="6">
    <source>
        <dbReference type="ARBA" id="ARBA00035197"/>
    </source>
</evidence>
<protein>
    <recommendedName>
        <fullName evidence="6 7">Large ribosomal subunit protein uL18</fullName>
    </recommendedName>
</protein>
<dbReference type="Pfam" id="PF00861">
    <property type="entry name" value="Ribosomal_L18p"/>
    <property type="match status" value="1"/>
</dbReference>
<dbReference type="SUPFAM" id="SSF53137">
    <property type="entry name" value="Translational machinery components"/>
    <property type="match status" value="1"/>
</dbReference>
<evidence type="ECO:0000313" key="9">
    <source>
        <dbReference type="EMBL" id="MYD91141.1"/>
    </source>
</evidence>
<evidence type="ECO:0000256" key="3">
    <source>
        <dbReference type="ARBA" id="ARBA00022884"/>
    </source>
</evidence>
<name>A0A6B1DV26_9CHLR</name>
<dbReference type="HAMAP" id="MF_01337_B">
    <property type="entry name" value="Ribosomal_uL18_B"/>
    <property type="match status" value="1"/>
</dbReference>
<dbReference type="InterPro" id="IPR057268">
    <property type="entry name" value="Ribosomal_L18"/>
</dbReference>
<comment type="function">
    <text evidence="7">This is one of the proteins that bind and probably mediate the attachment of the 5S RNA into the large ribosomal subunit, where it forms part of the central protuberance.</text>
</comment>
<dbReference type="AlphaFoldDB" id="A0A6B1DV26"/>
<dbReference type="InterPro" id="IPR004389">
    <property type="entry name" value="Ribosomal_uL18_bac-type"/>
</dbReference>
<dbReference type="EMBL" id="VXPY01000087">
    <property type="protein sequence ID" value="MYD91141.1"/>
    <property type="molecule type" value="Genomic_DNA"/>
</dbReference>
<dbReference type="CDD" id="cd00432">
    <property type="entry name" value="Ribosomal_L18_L5e"/>
    <property type="match status" value="1"/>
</dbReference>
<comment type="subunit">
    <text evidence="7">Part of the 50S ribosomal subunit; part of the 5S rRNA/L5/L18/L25 subcomplex. Contacts the 5S and 23S rRNAs.</text>
</comment>
<dbReference type="InterPro" id="IPR005484">
    <property type="entry name" value="Ribosomal_uL18_bac/plant/anim"/>
</dbReference>
<sequence length="123" mass="13634">MQRQHNNRHHARLKRHRRLRNRLAGTPARPRLNVFRSSAHISAQLIDDEAGRTLVAASSNERELREQLSGEQPTAAARKVGEVLAERAVAAGYNAAVFDRGGYRFHGRVKALADGSRSGGLDF</sequence>
<accession>A0A6B1DV26</accession>
<keyword evidence="2 7" id="KW-0699">rRNA-binding</keyword>
<evidence type="ECO:0000256" key="8">
    <source>
        <dbReference type="SAM" id="MobiDB-lite"/>
    </source>
</evidence>
<reference evidence="9" key="1">
    <citation type="submission" date="2019-09" db="EMBL/GenBank/DDBJ databases">
        <title>Characterisation of the sponge microbiome using genome-centric metagenomics.</title>
        <authorList>
            <person name="Engelberts J.P."/>
            <person name="Robbins S.J."/>
            <person name="De Goeij J.M."/>
            <person name="Aranda M."/>
            <person name="Bell S.C."/>
            <person name="Webster N.S."/>
        </authorList>
    </citation>
    <scope>NUCLEOTIDE SEQUENCE</scope>
    <source>
        <strain evidence="9">SB0662_bin_9</strain>
    </source>
</reference>
<keyword evidence="4 7" id="KW-0689">Ribosomal protein</keyword>
<evidence type="ECO:0000256" key="1">
    <source>
        <dbReference type="ARBA" id="ARBA00007116"/>
    </source>
</evidence>
<organism evidence="9">
    <name type="scientific">Caldilineaceae bacterium SB0662_bin_9</name>
    <dbReference type="NCBI Taxonomy" id="2605258"/>
    <lineage>
        <taxon>Bacteria</taxon>
        <taxon>Bacillati</taxon>
        <taxon>Chloroflexota</taxon>
        <taxon>Caldilineae</taxon>
        <taxon>Caldilineales</taxon>
        <taxon>Caldilineaceae</taxon>
    </lineage>
</organism>
<dbReference type="PANTHER" id="PTHR12899">
    <property type="entry name" value="39S RIBOSOMAL PROTEIN L18, MITOCHONDRIAL"/>
    <property type="match status" value="1"/>
</dbReference>
<gene>
    <name evidence="7" type="primary">rplR</name>
    <name evidence="9" type="ORF">F4Y08_12525</name>
</gene>
<comment type="caution">
    <text evidence="9">The sequence shown here is derived from an EMBL/GenBank/DDBJ whole genome shotgun (WGS) entry which is preliminary data.</text>
</comment>
<comment type="similarity">
    <text evidence="1 7">Belongs to the universal ribosomal protein uL18 family.</text>
</comment>
<evidence type="ECO:0000256" key="2">
    <source>
        <dbReference type="ARBA" id="ARBA00022730"/>
    </source>
</evidence>
<dbReference type="GO" id="GO:0008097">
    <property type="term" value="F:5S rRNA binding"/>
    <property type="evidence" value="ECO:0007669"/>
    <property type="project" value="TreeGrafter"/>
</dbReference>
<evidence type="ECO:0000256" key="5">
    <source>
        <dbReference type="ARBA" id="ARBA00023274"/>
    </source>
</evidence>